<organism evidence="2 3">
    <name type="scientific">Tsukamurella pseudospumae</name>
    <dbReference type="NCBI Taxonomy" id="239498"/>
    <lineage>
        <taxon>Bacteria</taxon>
        <taxon>Bacillati</taxon>
        <taxon>Actinomycetota</taxon>
        <taxon>Actinomycetes</taxon>
        <taxon>Mycobacteriales</taxon>
        <taxon>Tsukamurellaceae</taxon>
        <taxon>Tsukamurella</taxon>
    </lineage>
</organism>
<comment type="caution">
    <text evidence="2">The sequence shown here is derived from an EMBL/GenBank/DDBJ whole genome shotgun (WGS) entry which is preliminary data.</text>
</comment>
<dbReference type="EMBL" id="LSRE01000012">
    <property type="protein sequence ID" value="KXO98630.1"/>
    <property type="molecule type" value="Genomic_DNA"/>
</dbReference>
<proteinExistence type="predicted"/>
<feature type="compositionally biased region" description="Basic and acidic residues" evidence="1">
    <location>
        <begin position="9"/>
        <end position="23"/>
    </location>
</feature>
<evidence type="ECO:0000256" key="1">
    <source>
        <dbReference type="SAM" id="MobiDB-lite"/>
    </source>
</evidence>
<protein>
    <submittedName>
        <fullName evidence="2">Uncharacterized protein</fullName>
    </submittedName>
</protein>
<keyword evidence="3" id="KW-1185">Reference proteome</keyword>
<name>A0A137ZKC5_9ACTN</name>
<reference evidence="2 3" key="1">
    <citation type="submission" date="2016-02" db="EMBL/GenBank/DDBJ databases">
        <authorList>
            <person name="Teng J.L."/>
            <person name="Tang Y."/>
            <person name="Huang Y."/>
            <person name="Guo F."/>
            <person name="Wei W."/>
            <person name="Chen J.H."/>
            <person name="Wong S.Y."/>
            <person name="Lau S.K."/>
            <person name="Woo P.C."/>
        </authorList>
    </citation>
    <scope>NUCLEOTIDE SEQUENCE [LARGE SCALE GENOMIC DNA]</scope>
    <source>
        <strain evidence="2 3">JCM 13375</strain>
    </source>
</reference>
<dbReference type="Proteomes" id="UP000070409">
    <property type="component" value="Unassembled WGS sequence"/>
</dbReference>
<feature type="region of interest" description="Disordered" evidence="1">
    <location>
        <begin position="1"/>
        <end position="23"/>
    </location>
</feature>
<sequence>MTLPTTSVRDGETAVKPARNRERAHQILDRAGITWSQSQITRAVRAYELKAEPAGQALEVYLRALLIERGMQHAAARIPREDRARATVHTDITGETATWHSHLAALAQEEP</sequence>
<evidence type="ECO:0000313" key="2">
    <source>
        <dbReference type="EMBL" id="KXO98630.1"/>
    </source>
</evidence>
<dbReference type="RefSeq" id="WP_068745123.1">
    <property type="nucleotide sequence ID" value="NZ_LSRE01000012.1"/>
</dbReference>
<gene>
    <name evidence="2" type="ORF">AXK61_03345</name>
</gene>
<accession>A0A137ZKC5</accession>
<evidence type="ECO:0000313" key="3">
    <source>
        <dbReference type="Proteomes" id="UP000070409"/>
    </source>
</evidence>